<dbReference type="EMBL" id="CP010827">
    <property type="protein sequence ID" value="AJI79570.1"/>
    <property type="molecule type" value="Genomic_DNA"/>
</dbReference>
<dbReference type="Pfam" id="PF10531">
    <property type="entry name" value="SLBB"/>
    <property type="match status" value="1"/>
</dbReference>
<dbReference type="Gene3D" id="1.10.150.320">
    <property type="entry name" value="Photosystem II 12 kDa extrinsic protein"/>
    <property type="match status" value="1"/>
</dbReference>
<dbReference type="KEGG" id="csx:CSING_10290"/>
<dbReference type="STRING" id="161899.CSING_10290"/>
<dbReference type="PANTHER" id="PTHR21180:SF32">
    <property type="entry name" value="ENDONUCLEASE_EXONUCLEASE_PHOSPHATASE FAMILY DOMAIN-CONTAINING PROTEIN 1"/>
    <property type="match status" value="1"/>
</dbReference>
<dbReference type="RefSeq" id="WP_042531943.1">
    <property type="nucleotide sequence ID" value="NZ_CP010827.1"/>
</dbReference>
<feature type="domain" description="Helix-hairpin-helix DNA-binding motif class 1" evidence="2">
    <location>
        <begin position="156"/>
        <end position="175"/>
    </location>
</feature>
<sequence>MTAIADRLRDLTRPTGEEELLNVDYPRPRLRVPPRLALVAAGLAAVGLLAWLGTSRESTNPYEVPALSSEVPADIVVSVVGEVDSPGLVTLAPGARVNDALAVAGPKVPTDNLNLAQKLNDGEQITVGAPPAAPGEDGGAAGTGDGTVSLNSATAEELTTLPGVGPATAAAIIAHREEAGHFSSVDQLMDVSGIGPAKFAQLKDKVRP</sequence>
<dbReference type="Pfam" id="PF12836">
    <property type="entry name" value="HHH_3"/>
    <property type="match status" value="1"/>
</dbReference>
<dbReference type="GO" id="GO:0015628">
    <property type="term" value="P:protein secretion by the type II secretion system"/>
    <property type="evidence" value="ECO:0007669"/>
    <property type="project" value="TreeGrafter"/>
</dbReference>
<dbReference type="Proteomes" id="UP000031890">
    <property type="component" value="Chromosome"/>
</dbReference>
<dbReference type="OrthoDB" id="9758724at2"/>
<dbReference type="PANTHER" id="PTHR21180">
    <property type="entry name" value="ENDONUCLEASE/EXONUCLEASE/PHOSPHATASE FAMILY DOMAIN-CONTAINING PROTEIN 1"/>
    <property type="match status" value="1"/>
</dbReference>
<reference evidence="3 4" key="1">
    <citation type="journal article" date="2015" name="Genome Announc.">
        <title>Complete Genome Sequence and Annotation of Corynebacterium singulare DSM 44357, Isolated from a Human Semen Specimen.</title>
        <authorList>
            <person name="Merten M."/>
            <person name="Brinkrolf K."/>
            <person name="Albersmeier A."/>
            <person name="Kutter Y."/>
            <person name="Ruckert C."/>
            <person name="Tauch A."/>
        </authorList>
    </citation>
    <scope>NUCLEOTIDE SEQUENCE [LARGE SCALE GENOMIC DNA]</scope>
    <source>
        <strain evidence="3">IBS B52218</strain>
    </source>
</reference>
<feature type="domain" description="Helix-hairpin-helix DNA-binding motif class 1" evidence="2">
    <location>
        <begin position="186"/>
        <end position="205"/>
    </location>
</feature>
<evidence type="ECO:0000313" key="3">
    <source>
        <dbReference type="EMBL" id="AJI79570.1"/>
    </source>
</evidence>
<organism evidence="3 4">
    <name type="scientific">Corynebacterium singulare</name>
    <dbReference type="NCBI Taxonomy" id="161899"/>
    <lineage>
        <taxon>Bacteria</taxon>
        <taxon>Bacillati</taxon>
        <taxon>Actinomycetota</taxon>
        <taxon>Actinomycetes</taxon>
        <taxon>Mycobacteriales</taxon>
        <taxon>Corynebacteriaceae</taxon>
        <taxon>Corynebacterium</taxon>
    </lineage>
</organism>
<dbReference type="HOGENOM" id="CLU_052011_1_1_11"/>
<dbReference type="InterPro" id="IPR019554">
    <property type="entry name" value="Soluble_ligand-bd"/>
</dbReference>
<dbReference type="InterPro" id="IPR004509">
    <property type="entry name" value="Competence_ComEA_HhH"/>
</dbReference>
<dbReference type="SUPFAM" id="SSF47781">
    <property type="entry name" value="RuvA domain 2-like"/>
    <property type="match status" value="1"/>
</dbReference>
<evidence type="ECO:0000313" key="4">
    <source>
        <dbReference type="Proteomes" id="UP000031890"/>
    </source>
</evidence>
<feature type="transmembrane region" description="Helical" evidence="1">
    <location>
        <begin position="36"/>
        <end position="53"/>
    </location>
</feature>
<dbReference type="GO" id="GO:0003677">
    <property type="term" value="F:DNA binding"/>
    <property type="evidence" value="ECO:0007669"/>
    <property type="project" value="InterPro"/>
</dbReference>
<evidence type="ECO:0000259" key="2">
    <source>
        <dbReference type="SMART" id="SM00278"/>
    </source>
</evidence>
<keyword evidence="1" id="KW-0812">Transmembrane</keyword>
<dbReference type="NCBIfam" id="TIGR00426">
    <property type="entry name" value="competence protein ComEA helix-hairpin-helix repeat region"/>
    <property type="match status" value="1"/>
</dbReference>
<evidence type="ECO:0000256" key="1">
    <source>
        <dbReference type="SAM" id="Phobius"/>
    </source>
</evidence>
<dbReference type="InterPro" id="IPR010994">
    <property type="entry name" value="RuvA_2-like"/>
</dbReference>
<dbReference type="GO" id="GO:0015627">
    <property type="term" value="C:type II protein secretion system complex"/>
    <property type="evidence" value="ECO:0007669"/>
    <property type="project" value="TreeGrafter"/>
</dbReference>
<proteinExistence type="predicted"/>
<dbReference type="SMART" id="SM00278">
    <property type="entry name" value="HhH1"/>
    <property type="match status" value="2"/>
</dbReference>
<dbReference type="AlphaFoldDB" id="A0A0B6F570"/>
<dbReference type="GO" id="GO:0006281">
    <property type="term" value="P:DNA repair"/>
    <property type="evidence" value="ECO:0007669"/>
    <property type="project" value="InterPro"/>
</dbReference>
<keyword evidence="1" id="KW-0472">Membrane</keyword>
<name>A0A0B6F570_9CORY</name>
<gene>
    <name evidence="3" type="ORF">CSING_10290</name>
</gene>
<dbReference type="InterPro" id="IPR003583">
    <property type="entry name" value="Hlx-hairpin-Hlx_DNA-bd_motif"/>
</dbReference>
<keyword evidence="1" id="KW-1133">Transmembrane helix</keyword>
<accession>A0A0B6F570</accession>
<dbReference type="InterPro" id="IPR051675">
    <property type="entry name" value="Endo/Exo/Phosphatase_dom_1"/>
</dbReference>
<protein>
    <submittedName>
        <fullName evidence="3">Competence protein ComEA-like protein with helix-hairpin-helix repeat region</fullName>
    </submittedName>
</protein>